<dbReference type="Proteomes" id="UP000460272">
    <property type="component" value="Unassembled WGS sequence"/>
</dbReference>
<dbReference type="SUPFAM" id="SSF53822">
    <property type="entry name" value="Periplasmic binding protein-like I"/>
    <property type="match status" value="1"/>
</dbReference>
<dbReference type="Gene3D" id="3.40.50.2300">
    <property type="match status" value="2"/>
</dbReference>
<dbReference type="PROSITE" id="PS00356">
    <property type="entry name" value="HTH_LACI_1"/>
    <property type="match status" value="1"/>
</dbReference>
<dbReference type="OrthoDB" id="4268837at2"/>
<dbReference type="PANTHER" id="PTHR30146:SF148">
    <property type="entry name" value="HTH-TYPE TRANSCRIPTIONAL REPRESSOR PURR-RELATED"/>
    <property type="match status" value="1"/>
</dbReference>
<reference evidence="6 7" key="1">
    <citation type="submission" date="2018-11" db="EMBL/GenBank/DDBJ databases">
        <title>Trebonia kvetii gen.nov., sp.nov., a novel acidophilic actinobacterium, and proposal of the new actinobacterial family Treboniaceae fam. nov.</title>
        <authorList>
            <person name="Rapoport D."/>
            <person name="Sagova-Mareckova M."/>
            <person name="Sedlacek I."/>
            <person name="Provaznik J."/>
            <person name="Kralova S."/>
            <person name="Pavlinic D."/>
            <person name="Benes V."/>
            <person name="Kopecky J."/>
        </authorList>
    </citation>
    <scope>NUCLEOTIDE SEQUENCE [LARGE SCALE GENOMIC DNA]</scope>
    <source>
        <strain evidence="6 7">15Tr583</strain>
    </source>
</reference>
<dbReference type="GO" id="GO:0000976">
    <property type="term" value="F:transcription cis-regulatory region binding"/>
    <property type="evidence" value="ECO:0007669"/>
    <property type="project" value="TreeGrafter"/>
</dbReference>
<keyword evidence="3" id="KW-0238">DNA-binding</keyword>
<keyword evidence="7" id="KW-1185">Reference proteome</keyword>
<dbReference type="InterPro" id="IPR000843">
    <property type="entry name" value="HTH_LacI"/>
</dbReference>
<dbReference type="SMART" id="SM00354">
    <property type="entry name" value="HTH_LACI"/>
    <property type="match status" value="1"/>
</dbReference>
<dbReference type="PANTHER" id="PTHR30146">
    <property type="entry name" value="LACI-RELATED TRANSCRIPTIONAL REPRESSOR"/>
    <property type="match status" value="1"/>
</dbReference>
<dbReference type="RefSeq" id="WP_145857671.1">
    <property type="nucleotide sequence ID" value="NZ_RPFW01000005.1"/>
</dbReference>
<evidence type="ECO:0000259" key="5">
    <source>
        <dbReference type="PROSITE" id="PS50932"/>
    </source>
</evidence>
<evidence type="ECO:0000256" key="2">
    <source>
        <dbReference type="ARBA" id="ARBA00023015"/>
    </source>
</evidence>
<keyword evidence="4" id="KW-0804">Transcription</keyword>
<dbReference type="InterPro" id="IPR028082">
    <property type="entry name" value="Peripla_BP_I"/>
</dbReference>
<comment type="caution">
    <text evidence="6">The sequence shown here is derived from an EMBL/GenBank/DDBJ whole genome shotgun (WGS) entry which is preliminary data.</text>
</comment>
<evidence type="ECO:0000256" key="1">
    <source>
        <dbReference type="ARBA" id="ARBA00022491"/>
    </source>
</evidence>
<proteinExistence type="predicted"/>
<evidence type="ECO:0000256" key="3">
    <source>
        <dbReference type="ARBA" id="ARBA00023125"/>
    </source>
</evidence>
<dbReference type="CDD" id="cd06267">
    <property type="entry name" value="PBP1_LacI_sugar_binding-like"/>
    <property type="match status" value="1"/>
</dbReference>
<dbReference type="CDD" id="cd01392">
    <property type="entry name" value="HTH_LacI"/>
    <property type="match status" value="1"/>
</dbReference>
<organism evidence="6 7">
    <name type="scientific">Trebonia kvetii</name>
    <dbReference type="NCBI Taxonomy" id="2480626"/>
    <lineage>
        <taxon>Bacteria</taxon>
        <taxon>Bacillati</taxon>
        <taxon>Actinomycetota</taxon>
        <taxon>Actinomycetes</taxon>
        <taxon>Streptosporangiales</taxon>
        <taxon>Treboniaceae</taxon>
        <taxon>Trebonia</taxon>
    </lineage>
</organism>
<dbReference type="SUPFAM" id="SSF47413">
    <property type="entry name" value="lambda repressor-like DNA-binding domains"/>
    <property type="match status" value="1"/>
</dbReference>
<name>A0A6P2BU96_9ACTN</name>
<dbReference type="Pfam" id="PF00356">
    <property type="entry name" value="LacI"/>
    <property type="match status" value="1"/>
</dbReference>
<dbReference type="GO" id="GO:0003700">
    <property type="term" value="F:DNA-binding transcription factor activity"/>
    <property type="evidence" value="ECO:0007669"/>
    <property type="project" value="TreeGrafter"/>
</dbReference>
<accession>A0A6P2BU96</accession>
<protein>
    <submittedName>
        <fullName evidence="6">LacI family transcriptional regulator</fullName>
    </submittedName>
</protein>
<dbReference type="AlphaFoldDB" id="A0A6P2BU96"/>
<gene>
    <name evidence="6" type="ORF">EAS64_27610</name>
</gene>
<keyword evidence="2" id="KW-0805">Transcription regulation</keyword>
<dbReference type="Pfam" id="PF13377">
    <property type="entry name" value="Peripla_BP_3"/>
    <property type="match status" value="1"/>
</dbReference>
<dbReference type="PRINTS" id="PR00036">
    <property type="entry name" value="HTHLACI"/>
</dbReference>
<dbReference type="PROSITE" id="PS50932">
    <property type="entry name" value="HTH_LACI_2"/>
    <property type="match status" value="1"/>
</dbReference>
<dbReference type="InterPro" id="IPR046335">
    <property type="entry name" value="LacI/GalR-like_sensor"/>
</dbReference>
<dbReference type="Gene3D" id="1.10.260.40">
    <property type="entry name" value="lambda repressor-like DNA-binding domains"/>
    <property type="match status" value="1"/>
</dbReference>
<sequence length="375" mass="40099">MSTGPGYQEATMAGDRETGPGVARTATLYDVARAAAVSTATVSRVINSSDPVRPATRRRVLAAIEELGYVPDGSAQSLAQRRKEVIGLLAVISRGPETDVERQGSLFIEEVLRGLESSVSDVGWSVLISFLRDSDPPSAYQRMLRMSAKVDGLVIAEDIVGRKQLAKLAVRVPIALIANDSRGVHADSIGVDNRSGTESMVRHMVERHGRTRLFYITGPAEALDALERRAAFDDAVASYPEVTVAGYYAGHFGAVSGQLAVRELLAGPRRDLPDAIICANDQTAIGAMRDLQAAGIRVPADIAVVGFDDMHVSALLTPPLTTVRQPMRELGERACSFLLERVADPALPPRAERLPTELIIRESCGCGPHSAAAAR</sequence>
<evidence type="ECO:0000256" key="4">
    <source>
        <dbReference type="ARBA" id="ARBA00023163"/>
    </source>
</evidence>
<evidence type="ECO:0000313" key="6">
    <source>
        <dbReference type="EMBL" id="TVZ02550.1"/>
    </source>
</evidence>
<dbReference type="EMBL" id="RPFW01000005">
    <property type="protein sequence ID" value="TVZ02550.1"/>
    <property type="molecule type" value="Genomic_DNA"/>
</dbReference>
<dbReference type="InterPro" id="IPR010982">
    <property type="entry name" value="Lambda_DNA-bd_dom_sf"/>
</dbReference>
<evidence type="ECO:0000313" key="7">
    <source>
        <dbReference type="Proteomes" id="UP000460272"/>
    </source>
</evidence>
<keyword evidence="1" id="KW-0678">Repressor</keyword>
<feature type="domain" description="HTH lacI-type" evidence="5">
    <location>
        <begin position="26"/>
        <end position="80"/>
    </location>
</feature>